<dbReference type="PROSITE" id="PS50887">
    <property type="entry name" value="GGDEF"/>
    <property type="match status" value="1"/>
</dbReference>
<dbReference type="InterPro" id="IPR000595">
    <property type="entry name" value="cNMP-bd_dom"/>
</dbReference>
<evidence type="ECO:0000259" key="1">
    <source>
        <dbReference type="PROSITE" id="PS50042"/>
    </source>
</evidence>
<dbReference type="EMBL" id="UOFD01000088">
    <property type="protein sequence ID" value="VAW55339.1"/>
    <property type="molecule type" value="Genomic_DNA"/>
</dbReference>
<dbReference type="PANTHER" id="PTHR45138:SF9">
    <property type="entry name" value="DIGUANYLATE CYCLASE DGCM-RELATED"/>
    <property type="match status" value="1"/>
</dbReference>
<dbReference type="SMART" id="SM00267">
    <property type="entry name" value="GGDEF"/>
    <property type="match status" value="1"/>
</dbReference>
<evidence type="ECO:0000313" key="3">
    <source>
        <dbReference type="EMBL" id="VAW55339.1"/>
    </source>
</evidence>
<dbReference type="AlphaFoldDB" id="A0A3B0X1H4"/>
<dbReference type="Gene3D" id="2.60.120.10">
    <property type="entry name" value="Jelly Rolls"/>
    <property type="match status" value="1"/>
</dbReference>
<dbReference type="CDD" id="cd01949">
    <property type="entry name" value="GGDEF"/>
    <property type="match status" value="1"/>
</dbReference>
<name>A0A3B0X1H4_9ZZZZ</name>
<dbReference type="GO" id="GO:0052621">
    <property type="term" value="F:diguanylate cyclase activity"/>
    <property type="evidence" value="ECO:0007669"/>
    <property type="project" value="TreeGrafter"/>
</dbReference>
<proteinExistence type="predicted"/>
<dbReference type="InterPro" id="IPR000160">
    <property type="entry name" value="GGDEF_dom"/>
</dbReference>
<dbReference type="CDD" id="cd00038">
    <property type="entry name" value="CAP_ED"/>
    <property type="match status" value="1"/>
</dbReference>
<protein>
    <submittedName>
        <fullName evidence="3">Diguanylate cyclase/phosphodiesterase (GGDEF &amp; EAL domains) with PAS/PAC sensor(S)</fullName>
    </submittedName>
</protein>
<dbReference type="InterPro" id="IPR043128">
    <property type="entry name" value="Rev_trsase/Diguanyl_cyclase"/>
</dbReference>
<gene>
    <name evidence="3" type="ORF">MNBD_GAMMA06-1486</name>
</gene>
<dbReference type="NCBIfam" id="TIGR00254">
    <property type="entry name" value="GGDEF"/>
    <property type="match status" value="1"/>
</dbReference>
<dbReference type="InterPro" id="IPR018490">
    <property type="entry name" value="cNMP-bd_dom_sf"/>
</dbReference>
<accession>A0A3B0X1H4</accession>
<evidence type="ECO:0000259" key="2">
    <source>
        <dbReference type="PROSITE" id="PS50887"/>
    </source>
</evidence>
<dbReference type="InterPro" id="IPR050469">
    <property type="entry name" value="Diguanylate_Cyclase"/>
</dbReference>
<feature type="domain" description="Cyclic nucleotide-binding" evidence="1">
    <location>
        <begin position="23"/>
        <end position="138"/>
    </location>
</feature>
<dbReference type="SUPFAM" id="SSF51206">
    <property type="entry name" value="cAMP-binding domain-like"/>
    <property type="match status" value="1"/>
</dbReference>
<dbReference type="FunFam" id="3.30.70.270:FF:000001">
    <property type="entry name" value="Diguanylate cyclase domain protein"/>
    <property type="match status" value="1"/>
</dbReference>
<dbReference type="Gene3D" id="3.30.70.270">
    <property type="match status" value="1"/>
</dbReference>
<dbReference type="InterPro" id="IPR029787">
    <property type="entry name" value="Nucleotide_cyclase"/>
</dbReference>
<reference evidence="3" key="1">
    <citation type="submission" date="2018-06" db="EMBL/GenBank/DDBJ databases">
        <authorList>
            <person name="Zhirakovskaya E."/>
        </authorList>
    </citation>
    <scope>NUCLEOTIDE SEQUENCE</scope>
</reference>
<feature type="domain" description="GGDEF" evidence="2">
    <location>
        <begin position="190"/>
        <end position="324"/>
    </location>
</feature>
<organism evidence="3">
    <name type="scientific">hydrothermal vent metagenome</name>
    <dbReference type="NCBI Taxonomy" id="652676"/>
    <lineage>
        <taxon>unclassified sequences</taxon>
        <taxon>metagenomes</taxon>
        <taxon>ecological metagenomes</taxon>
    </lineage>
</organism>
<dbReference type="SUPFAM" id="SSF55073">
    <property type="entry name" value="Nucleotide cyclase"/>
    <property type="match status" value="1"/>
</dbReference>
<dbReference type="PROSITE" id="PS50042">
    <property type="entry name" value="CNMP_BINDING_3"/>
    <property type="match status" value="1"/>
</dbReference>
<dbReference type="Pfam" id="PF00027">
    <property type="entry name" value="cNMP_binding"/>
    <property type="match status" value="1"/>
</dbReference>
<dbReference type="PANTHER" id="PTHR45138">
    <property type="entry name" value="REGULATORY COMPONENTS OF SENSORY TRANSDUCTION SYSTEM"/>
    <property type="match status" value="1"/>
</dbReference>
<sequence>MKTAAIKHDKLLLSRLQLFRNVDLEDKALLELLELCEYRLLATDEVILSTEVENYYLYVLLKGRLAIQLTEHGDIPLATVEPGECVGEMSIIDSRVPSAQVSAMEETTVLAIEQDILWRMVSQSHEIARNLLYIMSERVRYSNLVIADSLEMQHKYQQYACTDSLTGLHNRGWLDDAFERELQRSERDKLPLSLIMIDVDDFKDCNDNYGHLAGDQVLKKVAEAIRGPLRPNDLIARFGGEEFAVLLPETSVNNAKIIAERLRKHVCCADTGMLDGKQLPDATISLGIAGRQPGYSLDMMIAAADVALYHAKRNGKNRVEVAANVPVDV</sequence>
<dbReference type="Pfam" id="PF00990">
    <property type="entry name" value="GGDEF"/>
    <property type="match status" value="1"/>
</dbReference>
<dbReference type="InterPro" id="IPR014710">
    <property type="entry name" value="RmlC-like_jellyroll"/>
</dbReference>